<comment type="catalytic activity">
    <reaction evidence="5 6">
        <text>L-arginyl-[protein] + NAD(+) = N(omega)-(ADP-D-ribosyl)-L-arginyl-[protein] + nicotinamide + H(+)</text>
        <dbReference type="Rhea" id="RHEA:19149"/>
        <dbReference type="Rhea" id="RHEA-COMP:10532"/>
        <dbReference type="Rhea" id="RHEA-COMP:15087"/>
        <dbReference type="ChEBI" id="CHEBI:15378"/>
        <dbReference type="ChEBI" id="CHEBI:17154"/>
        <dbReference type="ChEBI" id="CHEBI:29965"/>
        <dbReference type="ChEBI" id="CHEBI:57540"/>
        <dbReference type="ChEBI" id="CHEBI:142554"/>
        <dbReference type="EC" id="2.4.2.31"/>
    </reaction>
</comment>
<dbReference type="SUPFAM" id="SSF56399">
    <property type="entry name" value="ADP-ribosylation"/>
    <property type="match status" value="1"/>
</dbReference>
<sequence length="425" mass="48120">MATDEGENAMAQHILRITDVEKEPLEFLAPLDGYENMPLVSIEEATMGWKPLDKCLYFVLNTTLRSKDREALKPWYLYLKLFLSALFRLPPLQRTVFRGVKSTMTENYIKDETIVWWAFSSCTTSIGVLKSELFLGKTCPRTIFNIECQSARDIRKHSYYSLEDEVLLLPATQFKVVSCLDQNDLHIIQLQETIPPFPLLQPPSMISPPDTSTTTVSILAEQEDISPLQNIATTTSKKLSKLERFLARHRDEYELYLTCMELIDKDMKLIADYIINKKKALTTLSLSNNEIGAEGMQYLSSVLRQNTTLSLLFLPNNKIGDKGVQYLSDVLRQNTTLIELDLGGNQIGDKGAQYISDVLRQNTTLTKLLLFGNQIGDKGAQCLSDSLQQNTTLEELNLYNNQIGPQSKNALTDLQKNNKALKMSL</sequence>
<keyword evidence="3 6" id="KW-0808">Transferase</keyword>
<dbReference type="SMART" id="SM00368">
    <property type="entry name" value="LRR_RI"/>
    <property type="match status" value="5"/>
</dbReference>
<keyword evidence="6" id="KW-0521">NADP</keyword>
<keyword evidence="4" id="KW-0548">Nucleotidyltransferase</keyword>
<evidence type="ECO:0000256" key="2">
    <source>
        <dbReference type="ARBA" id="ARBA00022676"/>
    </source>
</evidence>
<evidence type="ECO:0000256" key="5">
    <source>
        <dbReference type="ARBA" id="ARBA00047597"/>
    </source>
</evidence>
<organism evidence="7 8">
    <name type="scientific">Adineta ricciae</name>
    <name type="common">Rotifer</name>
    <dbReference type="NCBI Taxonomy" id="249248"/>
    <lineage>
        <taxon>Eukaryota</taxon>
        <taxon>Metazoa</taxon>
        <taxon>Spiralia</taxon>
        <taxon>Gnathifera</taxon>
        <taxon>Rotifera</taxon>
        <taxon>Eurotatoria</taxon>
        <taxon>Bdelloidea</taxon>
        <taxon>Adinetida</taxon>
        <taxon>Adinetidae</taxon>
        <taxon>Adineta</taxon>
    </lineage>
</organism>
<accession>A0A815Z6F4</accession>
<gene>
    <name evidence="7" type="ORF">XAT740_LOCUS45326</name>
</gene>
<comment type="similarity">
    <text evidence="1 6">Belongs to the Arg-specific ADP-ribosyltransferase family.</text>
</comment>
<keyword evidence="8" id="KW-1185">Reference proteome</keyword>
<dbReference type="InterPro" id="IPR032675">
    <property type="entry name" value="LRR_dom_sf"/>
</dbReference>
<dbReference type="Proteomes" id="UP000663828">
    <property type="component" value="Unassembled WGS sequence"/>
</dbReference>
<dbReference type="Pfam" id="PF01129">
    <property type="entry name" value="ART"/>
    <property type="match status" value="1"/>
</dbReference>
<protein>
    <recommendedName>
        <fullName evidence="6">NAD(P)(+)--arginine ADP-ribosyltransferase</fullName>
        <ecNumber evidence="6">2.4.2.31</ecNumber>
    </recommendedName>
    <alternativeName>
        <fullName evidence="6">Mono(ADP-ribosyl)transferase</fullName>
    </alternativeName>
</protein>
<dbReference type="InterPro" id="IPR052394">
    <property type="entry name" value="LRR-containing"/>
</dbReference>
<dbReference type="Gene3D" id="3.80.10.10">
    <property type="entry name" value="Ribonuclease Inhibitor"/>
    <property type="match status" value="1"/>
</dbReference>
<evidence type="ECO:0000256" key="3">
    <source>
        <dbReference type="ARBA" id="ARBA00022679"/>
    </source>
</evidence>
<dbReference type="InterPro" id="IPR000768">
    <property type="entry name" value="ART"/>
</dbReference>
<evidence type="ECO:0000256" key="1">
    <source>
        <dbReference type="ARBA" id="ARBA00009558"/>
    </source>
</evidence>
<keyword evidence="2 6" id="KW-0328">Glycosyltransferase</keyword>
<evidence type="ECO:0000313" key="8">
    <source>
        <dbReference type="Proteomes" id="UP000663828"/>
    </source>
</evidence>
<name>A0A815Z6F4_ADIRI</name>
<dbReference type="GO" id="GO:0106274">
    <property type="term" value="F:NAD+-protein-arginine ADP-ribosyltransferase activity"/>
    <property type="evidence" value="ECO:0007669"/>
    <property type="project" value="UniProtKB-EC"/>
</dbReference>
<dbReference type="PANTHER" id="PTHR24114">
    <property type="entry name" value="LEUCINE RICH REPEAT FAMILY PROTEIN"/>
    <property type="match status" value="1"/>
</dbReference>
<comment type="caution">
    <text evidence="7">The sequence shown here is derived from an EMBL/GenBank/DDBJ whole genome shotgun (WGS) entry which is preliminary data.</text>
</comment>
<dbReference type="GO" id="GO:0016779">
    <property type="term" value="F:nucleotidyltransferase activity"/>
    <property type="evidence" value="ECO:0007669"/>
    <property type="project" value="UniProtKB-KW"/>
</dbReference>
<dbReference type="Pfam" id="PF13516">
    <property type="entry name" value="LRR_6"/>
    <property type="match status" value="5"/>
</dbReference>
<reference evidence="7" key="1">
    <citation type="submission" date="2021-02" db="EMBL/GenBank/DDBJ databases">
        <authorList>
            <person name="Nowell W R."/>
        </authorList>
    </citation>
    <scope>NUCLEOTIDE SEQUENCE</scope>
</reference>
<dbReference type="SUPFAM" id="SSF52047">
    <property type="entry name" value="RNI-like"/>
    <property type="match status" value="1"/>
</dbReference>
<dbReference type="EMBL" id="CAJNOR010005897">
    <property type="protein sequence ID" value="CAF1579343.1"/>
    <property type="molecule type" value="Genomic_DNA"/>
</dbReference>
<keyword evidence="6" id="KW-0520">NAD</keyword>
<dbReference type="EC" id="2.4.2.31" evidence="6"/>
<evidence type="ECO:0000256" key="6">
    <source>
        <dbReference type="RuleBase" id="RU361228"/>
    </source>
</evidence>
<evidence type="ECO:0000256" key="4">
    <source>
        <dbReference type="ARBA" id="ARBA00022695"/>
    </source>
</evidence>
<evidence type="ECO:0000313" key="7">
    <source>
        <dbReference type="EMBL" id="CAF1579343.1"/>
    </source>
</evidence>
<dbReference type="InterPro" id="IPR001611">
    <property type="entry name" value="Leu-rich_rpt"/>
</dbReference>
<dbReference type="Gene3D" id="3.90.176.10">
    <property type="entry name" value="Toxin ADP-ribosyltransferase, Chain A, domain 1"/>
    <property type="match status" value="1"/>
</dbReference>
<dbReference type="AlphaFoldDB" id="A0A815Z6F4"/>
<dbReference type="PANTHER" id="PTHR24114:SF2">
    <property type="entry name" value="F-BOX DOMAIN-CONTAINING PROTEIN-RELATED"/>
    <property type="match status" value="1"/>
</dbReference>
<proteinExistence type="inferred from homology"/>